<evidence type="ECO:0000256" key="4">
    <source>
        <dbReference type="ARBA" id="ARBA00022777"/>
    </source>
</evidence>
<keyword evidence="8" id="KW-0732">Signal</keyword>
<dbReference type="InterPro" id="IPR050205">
    <property type="entry name" value="CDPK_Ser/Thr_kinases"/>
</dbReference>
<gene>
    <name evidence="10" type="ORF">BGZ99_000104</name>
</gene>
<feature type="region of interest" description="Disordered" evidence="6">
    <location>
        <begin position="737"/>
        <end position="766"/>
    </location>
</feature>
<dbReference type="Proteomes" id="UP000738325">
    <property type="component" value="Unassembled WGS sequence"/>
</dbReference>
<feature type="chain" id="PRO_5040387211" description="Protein kinase domain-containing protein" evidence="8">
    <location>
        <begin position="28"/>
        <end position="930"/>
    </location>
</feature>
<comment type="caution">
    <text evidence="10">The sequence shown here is derived from an EMBL/GenBank/DDBJ whole genome shotgun (WGS) entry which is preliminary data.</text>
</comment>
<keyword evidence="4" id="KW-0418">Kinase</keyword>
<keyword evidence="2" id="KW-0808">Transferase</keyword>
<dbReference type="InterPro" id="IPR011009">
    <property type="entry name" value="Kinase-like_dom_sf"/>
</dbReference>
<dbReference type="InterPro" id="IPR000719">
    <property type="entry name" value="Prot_kinase_dom"/>
</dbReference>
<evidence type="ECO:0000256" key="1">
    <source>
        <dbReference type="ARBA" id="ARBA00022527"/>
    </source>
</evidence>
<keyword evidence="7" id="KW-1133">Transmembrane helix</keyword>
<evidence type="ECO:0000313" key="10">
    <source>
        <dbReference type="EMBL" id="KAG0329875.1"/>
    </source>
</evidence>
<name>A0A9P6RY78_9FUNG</name>
<accession>A0A9P6RY78</accession>
<evidence type="ECO:0000256" key="3">
    <source>
        <dbReference type="ARBA" id="ARBA00022741"/>
    </source>
</evidence>
<keyword evidence="7" id="KW-0472">Membrane</keyword>
<evidence type="ECO:0000256" key="8">
    <source>
        <dbReference type="SAM" id="SignalP"/>
    </source>
</evidence>
<feature type="domain" description="Protein kinase" evidence="9">
    <location>
        <begin position="560"/>
        <end position="930"/>
    </location>
</feature>
<sequence length="930" mass="98847">MSALHRDQARTWPLLCLGLSYILAAVAAPDPAALTLTAATSCASADGGVWTVGANQNALTFVKILGTQPPAVFKPTSAAVNANFHSGKCIEASPIKIFFFTDSHFGYLTLAGTGNGVWTDMAPSAFSVGNLVAAHTATTFGPPGSSDAIVLANIGTSILRWNSAETAATGFADLVDLGIPDSQNIIDMAMSSSPLALWVYYTDANNVHQLSSFNLANATDKVTLTNVPPAPQVLTPLKASNGVALLGNNTAGATDNTLVRIFLSNGTTIAKPINTEPNALTKDTFVVSDSSVLQINPTGVVVTTLGDVSPALGGGANQSTPIASPQPNGTVPAAPAKSQLPLIIGASIGAVVIVAIVAGLLIYRHKKVRGGGRSVFSKKQRNMFPTNKDETMVPLGLYHQDRGVSENSGFSGNDEGRLGSYPSAAAGVGVMSGANSYYSQHSRTTTQSTSHLDETIPVEAALMHHRHDKTTPQGLTHSISVSSTTSNFPRRSPKGEKRLEEKIQLQVIRYEVQDAYLISPHGPPGRLVLGTYHVVSPPRSARSLKARGGGSRMVSRSGTVVVKKTLGAGHTTPPSRAMSPAGEMTEDSSMLLTDAENQHTFEASTLKWYMTELHWKREAALLKHLKSPIFVMELLESFCIPALQNRAQAYPFVNSMGGCSSLLSDLGPVKTAQHARSVLRSISAAVDWCHRHGVVHLNLQPGSFFLEDGIDPKAEDAPWKLWDFTCARFIGEPIGPVGGGGDSGEQSHQQQGSLAASPPPLHYPNSEAHSFMEQRQVDEQLNKLSGNPLPAAYTAPELLEAWRAGDTMFAAEAGMDTWSLGCVYYEVLTGGYALFPTEAEAWGLIGGWNDTEPHRARGFHVPYPPAGLTSVATTPSLVSFRSAVVTESSTPTERHQILDPSGSIAQLLHDMMVVQPEGRISLESIMERIY</sequence>
<dbReference type="PANTHER" id="PTHR24349">
    <property type="entry name" value="SERINE/THREONINE-PROTEIN KINASE"/>
    <property type="match status" value="1"/>
</dbReference>
<evidence type="ECO:0000256" key="7">
    <source>
        <dbReference type="SAM" id="Phobius"/>
    </source>
</evidence>
<dbReference type="SMART" id="SM00220">
    <property type="entry name" value="S_TKc"/>
    <property type="match status" value="1"/>
</dbReference>
<keyword evidence="1" id="KW-0723">Serine/threonine-protein kinase</keyword>
<dbReference type="SUPFAM" id="SSF56112">
    <property type="entry name" value="Protein kinase-like (PK-like)"/>
    <property type="match status" value="1"/>
</dbReference>
<dbReference type="PROSITE" id="PS50011">
    <property type="entry name" value="PROTEIN_KINASE_DOM"/>
    <property type="match status" value="1"/>
</dbReference>
<keyword evidence="7" id="KW-0812">Transmembrane</keyword>
<dbReference type="Gene3D" id="1.10.510.10">
    <property type="entry name" value="Transferase(Phosphotransferase) domain 1"/>
    <property type="match status" value="1"/>
</dbReference>
<dbReference type="GO" id="GO:0005524">
    <property type="term" value="F:ATP binding"/>
    <property type="evidence" value="ECO:0007669"/>
    <property type="project" value="UniProtKB-KW"/>
</dbReference>
<evidence type="ECO:0000259" key="9">
    <source>
        <dbReference type="PROSITE" id="PS50011"/>
    </source>
</evidence>
<evidence type="ECO:0000256" key="5">
    <source>
        <dbReference type="ARBA" id="ARBA00022840"/>
    </source>
</evidence>
<feature type="compositionally biased region" description="Polar residues" evidence="6">
    <location>
        <begin position="471"/>
        <end position="489"/>
    </location>
</feature>
<keyword evidence="11" id="KW-1185">Reference proteome</keyword>
<organism evidence="10 11">
    <name type="scientific">Dissophora globulifera</name>
    <dbReference type="NCBI Taxonomy" id="979702"/>
    <lineage>
        <taxon>Eukaryota</taxon>
        <taxon>Fungi</taxon>
        <taxon>Fungi incertae sedis</taxon>
        <taxon>Mucoromycota</taxon>
        <taxon>Mortierellomycotina</taxon>
        <taxon>Mortierellomycetes</taxon>
        <taxon>Mortierellales</taxon>
        <taxon>Mortierellaceae</taxon>
        <taxon>Dissophora</taxon>
    </lineage>
</organism>
<dbReference type="EMBL" id="JAAAIP010000010">
    <property type="protein sequence ID" value="KAG0329875.1"/>
    <property type="molecule type" value="Genomic_DNA"/>
</dbReference>
<protein>
    <recommendedName>
        <fullName evidence="9">Protein kinase domain-containing protein</fullName>
    </recommendedName>
</protein>
<proteinExistence type="predicted"/>
<dbReference type="AlphaFoldDB" id="A0A9P6RY78"/>
<dbReference type="OrthoDB" id="2449239at2759"/>
<keyword evidence="3" id="KW-0547">Nucleotide-binding</keyword>
<evidence type="ECO:0000256" key="2">
    <source>
        <dbReference type="ARBA" id="ARBA00022679"/>
    </source>
</evidence>
<feature type="signal peptide" evidence="8">
    <location>
        <begin position="1"/>
        <end position="27"/>
    </location>
</feature>
<feature type="transmembrane region" description="Helical" evidence="7">
    <location>
        <begin position="340"/>
        <end position="363"/>
    </location>
</feature>
<evidence type="ECO:0000256" key="6">
    <source>
        <dbReference type="SAM" id="MobiDB-lite"/>
    </source>
</evidence>
<evidence type="ECO:0000313" key="11">
    <source>
        <dbReference type="Proteomes" id="UP000738325"/>
    </source>
</evidence>
<feature type="region of interest" description="Disordered" evidence="6">
    <location>
        <begin position="469"/>
        <end position="497"/>
    </location>
</feature>
<reference evidence="10" key="1">
    <citation type="journal article" date="2020" name="Fungal Divers.">
        <title>Resolving the Mortierellaceae phylogeny through synthesis of multi-gene phylogenetics and phylogenomics.</title>
        <authorList>
            <person name="Vandepol N."/>
            <person name="Liber J."/>
            <person name="Desiro A."/>
            <person name="Na H."/>
            <person name="Kennedy M."/>
            <person name="Barry K."/>
            <person name="Grigoriev I.V."/>
            <person name="Miller A.N."/>
            <person name="O'Donnell K."/>
            <person name="Stajich J.E."/>
            <person name="Bonito G."/>
        </authorList>
    </citation>
    <scope>NUCLEOTIDE SEQUENCE</scope>
    <source>
        <strain evidence="10">REB-010B</strain>
    </source>
</reference>
<keyword evidence="5" id="KW-0067">ATP-binding</keyword>
<dbReference type="GO" id="GO:0004674">
    <property type="term" value="F:protein serine/threonine kinase activity"/>
    <property type="evidence" value="ECO:0007669"/>
    <property type="project" value="UniProtKB-KW"/>
</dbReference>